<evidence type="ECO:0000313" key="3">
    <source>
        <dbReference type="Proteomes" id="UP000261257"/>
    </source>
</evidence>
<dbReference type="InterPro" id="IPR004291">
    <property type="entry name" value="Transposase_IS66_central"/>
</dbReference>
<protein>
    <recommendedName>
        <fullName evidence="1">Transposase IS66 central domain-containing protein</fullName>
    </recommendedName>
</protein>
<comment type="caution">
    <text evidence="2">The sequence shown here is derived from an EMBL/GenBank/DDBJ whole genome shotgun (WGS) entry which is preliminary data.</text>
</comment>
<evidence type="ECO:0000313" key="2">
    <source>
        <dbReference type="EMBL" id="RGL94209.1"/>
    </source>
</evidence>
<organism evidence="2 3">
    <name type="scientific">Hungatella hathewayi</name>
    <dbReference type="NCBI Taxonomy" id="154046"/>
    <lineage>
        <taxon>Bacteria</taxon>
        <taxon>Bacillati</taxon>
        <taxon>Bacillota</taxon>
        <taxon>Clostridia</taxon>
        <taxon>Lachnospirales</taxon>
        <taxon>Lachnospiraceae</taxon>
        <taxon>Hungatella</taxon>
    </lineage>
</organism>
<reference evidence="2 3" key="1">
    <citation type="submission" date="2018-08" db="EMBL/GenBank/DDBJ databases">
        <title>A genome reference for cultivated species of the human gut microbiota.</title>
        <authorList>
            <person name="Zou Y."/>
            <person name="Xue W."/>
            <person name="Luo G."/>
        </authorList>
    </citation>
    <scope>NUCLEOTIDE SEQUENCE [LARGE SCALE GENOMIC DNA]</scope>
    <source>
        <strain evidence="2 3">TF05-11AC</strain>
    </source>
</reference>
<dbReference type="AlphaFoldDB" id="A0A3E4TTD8"/>
<dbReference type="Proteomes" id="UP000261257">
    <property type="component" value="Unassembled WGS sequence"/>
</dbReference>
<gene>
    <name evidence="2" type="ORF">DXC39_29840</name>
</gene>
<dbReference type="Pfam" id="PF03050">
    <property type="entry name" value="DDE_Tnp_IS66"/>
    <property type="match status" value="1"/>
</dbReference>
<name>A0A3E4TTD8_9FIRM</name>
<dbReference type="EMBL" id="QSSQ01000054">
    <property type="protein sequence ID" value="RGL94209.1"/>
    <property type="molecule type" value="Genomic_DNA"/>
</dbReference>
<evidence type="ECO:0000259" key="1">
    <source>
        <dbReference type="Pfam" id="PF03050"/>
    </source>
</evidence>
<accession>A0A3E4TTD8</accession>
<sequence>MDMHTDAYSRYNGVKGVKGLLCYIHLYRAFVATLPKDAYDPKASKPEEAILWLNKLFKLEGELKNLSPDHKKKEHLIRKKQHLEDF</sequence>
<feature type="domain" description="Transposase IS66 central" evidence="1">
    <location>
        <begin position="3"/>
        <end position="81"/>
    </location>
</feature>
<proteinExistence type="predicted"/>